<dbReference type="RefSeq" id="WP_136077848.1">
    <property type="nucleotide sequence ID" value="NZ_CAAHFG010000001.1"/>
</dbReference>
<evidence type="ECO:0008006" key="3">
    <source>
        <dbReference type="Google" id="ProtNLM"/>
    </source>
</evidence>
<organism evidence="1 2">
    <name type="scientific">Pontiella desulfatans</name>
    <dbReference type="NCBI Taxonomy" id="2750659"/>
    <lineage>
        <taxon>Bacteria</taxon>
        <taxon>Pseudomonadati</taxon>
        <taxon>Kiritimatiellota</taxon>
        <taxon>Kiritimatiellia</taxon>
        <taxon>Kiritimatiellales</taxon>
        <taxon>Pontiellaceae</taxon>
        <taxon>Pontiella</taxon>
    </lineage>
</organism>
<name>A0A6C2TWV7_PONDE</name>
<dbReference type="EMBL" id="CAAHFG010000001">
    <property type="protein sequence ID" value="VGO12158.1"/>
    <property type="molecule type" value="Genomic_DNA"/>
</dbReference>
<dbReference type="SUPFAM" id="SSF81593">
    <property type="entry name" value="Nucleotidyltransferase substrate binding subunit/domain"/>
    <property type="match status" value="1"/>
</dbReference>
<protein>
    <recommendedName>
        <fullName evidence="3">DUF86 domain-containing protein</fullName>
    </recommendedName>
</protein>
<accession>A0A6C2TWV7</accession>
<dbReference type="Pfam" id="PF08780">
    <property type="entry name" value="NTase_sub_bind"/>
    <property type="match status" value="1"/>
</dbReference>
<dbReference type="Gene3D" id="1.20.120.330">
    <property type="entry name" value="Nucleotidyltransferases domain 2"/>
    <property type="match status" value="1"/>
</dbReference>
<dbReference type="InterPro" id="IPR010235">
    <property type="entry name" value="HepT"/>
</dbReference>
<evidence type="ECO:0000313" key="1">
    <source>
        <dbReference type="EMBL" id="VGO12158.1"/>
    </source>
</evidence>
<reference evidence="1 2" key="1">
    <citation type="submission" date="2019-04" db="EMBL/GenBank/DDBJ databases">
        <authorList>
            <person name="Van Vliet M D."/>
        </authorList>
    </citation>
    <scope>NUCLEOTIDE SEQUENCE [LARGE SCALE GENOMIC DNA]</scope>
    <source>
        <strain evidence="1 2">F1</strain>
    </source>
</reference>
<keyword evidence="2" id="KW-1185">Reference proteome</keyword>
<gene>
    <name evidence="1" type="ORF">PDESU_00709</name>
</gene>
<dbReference type="Proteomes" id="UP000366872">
    <property type="component" value="Unassembled WGS sequence"/>
</dbReference>
<evidence type="ECO:0000313" key="2">
    <source>
        <dbReference type="Proteomes" id="UP000366872"/>
    </source>
</evidence>
<proteinExistence type="predicted"/>
<sequence length="149" mass="17400">MSANKQAEITRHGRQKMNDAVALVQASLNKLKPYDEKHAYSADESEPYDALSDRFIRAVEVGIKFFRSYERLQFAENSDALRDLLNRMEKLEMISSVEVWFRMRDVRNRIVHDYLPHEIKIMYDDIMGLFGQELVGCAEKARQVSLDEP</sequence>
<dbReference type="AlphaFoldDB" id="A0A6C2TWV7"/>